<feature type="region of interest" description="Disordered" evidence="1">
    <location>
        <begin position="58"/>
        <end position="99"/>
    </location>
</feature>
<evidence type="ECO:0000313" key="3">
    <source>
        <dbReference type="Proteomes" id="UP000636479"/>
    </source>
</evidence>
<feature type="region of interest" description="Disordered" evidence="1">
    <location>
        <begin position="130"/>
        <end position="233"/>
    </location>
</feature>
<evidence type="ECO:0000313" key="2">
    <source>
        <dbReference type="EMBL" id="KAF7309371.1"/>
    </source>
</evidence>
<accession>A0A8H6T339</accession>
<dbReference type="AlphaFoldDB" id="A0A8H6T339"/>
<gene>
    <name evidence="2" type="ORF">MIND_00307900</name>
</gene>
<name>A0A8H6T339_9AGAR</name>
<dbReference type="RefSeq" id="XP_037222821.1">
    <property type="nucleotide sequence ID" value="XM_037359936.1"/>
</dbReference>
<sequence length="293" mass="31591">MHAPYLYPYPHSYSPSPLASTSTGSDMGSLTKLPLGNLTLVDKPPAVRVIQLVEMPAPPRTRALPPSSASVSSTSSGLYTESEEDQLEDEYCSSAPDGNDHDMEAEMVEEESIKVDRILAWRTTTTAEPTGTTFTVTAPSPTVVLPPTQLRKRAASSRSSVSEESTPASKRSRTSGSSPSVKTNLQPAINPPTPTSTLLAPPVSLSRRHTSPRHTVSLYPQPPAHQRSTSLVDTRSDRHCSACDRRFASARAFRVHALHPSMLIDGDVDEETQRLACEAAVSYALEACARSQP</sequence>
<proteinExistence type="predicted"/>
<feature type="compositionally biased region" description="Acidic residues" evidence="1">
    <location>
        <begin position="81"/>
        <end position="91"/>
    </location>
</feature>
<dbReference type="EMBL" id="JACAZF010000003">
    <property type="protein sequence ID" value="KAF7309371.1"/>
    <property type="molecule type" value="Genomic_DNA"/>
</dbReference>
<organism evidence="2 3">
    <name type="scientific">Mycena indigotica</name>
    <dbReference type="NCBI Taxonomy" id="2126181"/>
    <lineage>
        <taxon>Eukaryota</taxon>
        <taxon>Fungi</taxon>
        <taxon>Dikarya</taxon>
        <taxon>Basidiomycota</taxon>
        <taxon>Agaricomycotina</taxon>
        <taxon>Agaricomycetes</taxon>
        <taxon>Agaricomycetidae</taxon>
        <taxon>Agaricales</taxon>
        <taxon>Marasmiineae</taxon>
        <taxon>Mycenaceae</taxon>
        <taxon>Mycena</taxon>
    </lineage>
</organism>
<feature type="compositionally biased region" description="Low complexity" evidence="1">
    <location>
        <begin position="195"/>
        <end position="205"/>
    </location>
</feature>
<dbReference type="GeneID" id="59342452"/>
<feature type="compositionally biased region" description="Low complexity" evidence="1">
    <location>
        <begin position="174"/>
        <end position="183"/>
    </location>
</feature>
<comment type="caution">
    <text evidence="2">The sequence shown here is derived from an EMBL/GenBank/DDBJ whole genome shotgun (WGS) entry which is preliminary data.</text>
</comment>
<protein>
    <submittedName>
        <fullName evidence="2">Uncharacterized protein</fullName>
    </submittedName>
</protein>
<feature type="compositionally biased region" description="Low complexity" evidence="1">
    <location>
        <begin position="67"/>
        <end position="76"/>
    </location>
</feature>
<dbReference type="Proteomes" id="UP000636479">
    <property type="component" value="Unassembled WGS sequence"/>
</dbReference>
<keyword evidence="3" id="KW-1185">Reference proteome</keyword>
<evidence type="ECO:0000256" key="1">
    <source>
        <dbReference type="SAM" id="MobiDB-lite"/>
    </source>
</evidence>
<feature type="compositionally biased region" description="Low complexity" evidence="1">
    <location>
        <begin position="130"/>
        <end position="143"/>
    </location>
</feature>
<reference evidence="2" key="1">
    <citation type="submission" date="2020-05" db="EMBL/GenBank/DDBJ databases">
        <title>Mycena genomes resolve the evolution of fungal bioluminescence.</title>
        <authorList>
            <person name="Tsai I.J."/>
        </authorList>
    </citation>
    <scope>NUCLEOTIDE SEQUENCE</scope>
    <source>
        <strain evidence="2">171206Taipei</strain>
    </source>
</reference>
<feature type="compositionally biased region" description="Low complexity" evidence="1">
    <location>
        <begin position="156"/>
        <end position="165"/>
    </location>
</feature>
<dbReference type="OrthoDB" id="3070818at2759"/>